<name>A0ABP3JQD2_9ACTN</name>
<dbReference type="InterPro" id="IPR024465">
    <property type="entry name" value="DUF2399"/>
</dbReference>
<gene>
    <name evidence="2" type="ORF">GCM10009544_24370</name>
</gene>
<keyword evidence="3" id="KW-1185">Reference proteome</keyword>
<dbReference type="EMBL" id="BAAAHB010000020">
    <property type="protein sequence ID" value="GAA0460948.1"/>
    <property type="molecule type" value="Genomic_DNA"/>
</dbReference>
<protein>
    <recommendedName>
        <fullName evidence="1">DUF2399 domain-containing protein</fullName>
    </recommendedName>
</protein>
<evidence type="ECO:0000313" key="3">
    <source>
        <dbReference type="Proteomes" id="UP001499895"/>
    </source>
</evidence>
<organism evidence="2 3">
    <name type="scientific">Streptomyces stramineus</name>
    <dbReference type="NCBI Taxonomy" id="173861"/>
    <lineage>
        <taxon>Bacteria</taxon>
        <taxon>Bacillati</taxon>
        <taxon>Actinomycetota</taxon>
        <taxon>Actinomycetes</taxon>
        <taxon>Kitasatosporales</taxon>
        <taxon>Streptomycetaceae</taxon>
        <taxon>Streptomyces</taxon>
    </lineage>
</organism>
<dbReference type="Proteomes" id="UP001499895">
    <property type="component" value="Unassembled WGS sequence"/>
</dbReference>
<sequence>MLYHGDFDWGGLRIAGVLLRTVPWHPWRYTASDCRALVAATPSSRPLTGTPAEAPWDLALAPALAELGVRAEEETALDLLLADLA</sequence>
<evidence type="ECO:0000313" key="2">
    <source>
        <dbReference type="EMBL" id="GAA0460948.1"/>
    </source>
</evidence>
<dbReference type="Pfam" id="PF09664">
    <property type="entry name" value="DUF2399"/>
    <property type="match status" value="1"/>
</dbReference>
<proteinExistence type="predicted"/>
<accession>A0ABP3JQD2</accession>
<feature type="domain" description="DUF2399" evidence="1">
    <location>
        <begin position="2"/>
        <end position="84"/>
    </location>
</feature>
<reference evidence="3" key="1">
    <citation type="journal article" date="2019" name="Int. J. Syst. Evol. Microbiol.">
        <title>The Global Catalogue of Microorganisms (GCM) 10K type strain sequencing project: providing services to taxonomists for standard genome sequencing and annotation.</title>
        <authorList>
            <consortium name="The Broad Institute Genomics Platform"/>
            <consortium name="The Broad Institute Genome Sequencing Center for Infectious Disease"/>
            <person name="Wu L."/>
            <person name="Ma J."/>
        </authorList>
    </citation>
    <scope>NUCLEOTIDE SEQUENCE [LARGE SCALE GENOMIC DNA]</scope>
    <source>
        <strain evidence="3">JCM 10649</strain>
    </source>
</reference>
<evidence type="ECO:0000259" key="1">
    <source>
        <dbReference type="Pfam" id="PF09664"/>
    </source>
</evidence>
<comment type="caution">
    <text evidence="2">The sequence shown here is derived from an EMBL/GenBank/DDBJ whole genome shotgun (WGS) entry which is preliminary data.</text>
</comment>